<evidence type="ECO:0000256" key="6">
    <source>
        <dbReference type="PIRSR" id="PIRSR604254-1"/>
    </source>
</evidence>
<keyword evidence="5 7" id="KW-0472">Membrane</keyword>
<evidence type="ECO:0000256" key="2">
    <source>
        <dbReference type="ARBA" id="ARBA00007018"/>
    </source>
</evidence>
<evidence type="ECO:0000313" key="8">
    <source>
        <dbReference type="EMBL" id="CAG9332202.1"/>
    </source>
</evidence>
<comment type="caution">
    <text evidence="8">The sequence shown here is derived from an EMBL/GenBank/DDBJ whole genome shotgun (WGS) entry which is preliminary data.</text>
</comment>
<feature type="binding site" evidence="6">
    <location>
        <position position="363"/>
    </location>
    <ligand>
        <name>Zn(2+)</name>
        <dbReference type="ChEBI" id="CHEBI:29105"/>
    </ligand>
</feature>
<keyword evidence="6" id="KW-0479">Metal-binding</keyword>
<keyword evidence="6" id="KW-0862">Zinc</keyword>
<dbReference type="GO" id="GO:0016020">
    <property type="term" value="C:membrane"/>
    <property type="evidence" value="ECO:0007669"/>
    <property type="project" value="UniProtKB-SubCell"/>
</dbReference>
<keyword evidence="4 7" id="KW-1133">Transmembrane helix</keyword>
<keyword evidence="9" id="KW-1185">Reference proteome</keyword>
<evidence type="ECO:0000256" key="5">
    <source>
        <dbReference type="ARBA" id="ARBA00023136"/>
    </source>
</evidence>
<dbReference type="PANTHER" id="PTHR20855:SF52">
    <property type="entry name" value="ADIPONECTIN RECEPTOR PROTEIN"/>
    <property type="match status" value="1"/>
</dbReference>
<proteinExistence type="inferred from homology"/>
<dbReference type="AlphaFoldDB" id="A0AAU9K399"/>
<evidence type="ECO:0000256" key="4">
    <source>
        <dbReference type="ARBA" id="ARBA00022989"/>
    </source>
</evidence>
<feature type="transmembrane region" description="Helical" evidence="7">
    <location>
        <begin position="229"/>
        <end position="252"/>
    </location>
</feature>
<feature type="binding site" evidence="6">
    <location>
        <position position="215"/>
    </location>
    <ligand>
        <name>Zn(2+)</name>
        <dbReference type="ChEBI" id="CHEBI:29105"/>
    </ligand>
</feature>
<feature type="transmembrane region" description="Helical" evidence="7">
    <location>
        <begin position="258"/>
        <end position="277"/>
    </location>
</feature>
<feature type="transmembrane region" description="Helical" evidence="7">
    <location>
        <begin position="317"/>
        <end position="340"/>
    </location>
</feature>
<name>A0AAU9K399_9CILI</name>
<feature type="transmembrane region" description="Helical" evidence="7">
    <location>
        <begin position="361"/>
        <end position="381"/>
    </location>
</feature>
<feature type="transmembrane region" description="Helical" evidence="7">
    <location>
        <begin position="195"/>
        <end position="217"/>
    </location>
</feature>
<evidence type="ECO:0000256" key="3">
    <source>
        <dbReference type="ARBA" id="ARBA00022692"/>
    </source>
</evidence>
<evidence type="ECO:0000313" key="9">
    <source>
        <dbReference type="Proteomes" id="UP001162131"/>
    </source>
</evidence>
<dbReference type="EMBL" id="CAJZBQ010000054">
    <property type="protein sequence ID" value="CAG9332202.1"/>
    <property type="molecule type" value="Genomic_DNA"/>
</dbReference>
<feature type="binding site" evidence="6">
    <location>
        <position position="359"/>
    </location>
    <ligand>
        <name>Zn(2+)</name>
        <dbReference type="ChEBI" id="CHEBI:29105"/>
    </ligand>
</feature>
<reference evidence="8" key="1">
    <citation type="submission" date="2021-09" db="EMBL/GenBank/DDBJ databases">
        <authorList>
            <consortium name="AG Swart"/>
            <person name="Singh M."/>
            <person name="Singh A."/>
            <person name="Seah K."/>
            <person name="Emmerich C."/>
        </authorList>
    </citation>
    <scope>NUCLEOTIDE SEQUENCE</scope>
    <source>
        <strain evidence="8">ATCC30299</strain>
    </source>
</reference>
<dbReference type="GO" id="GO:0046872">
    <property type="term" value="F:metal ion binding"/>
    <property type="evidence" value="ECO:0007669"/>
    <property type="project" value="UniProtKB-KW"/>
</dbReference>
<comment type="similarity">
    <text evidence="2">Belongs to the ADIPOR family.</text>
</comment>
<evidence type="ECO:0000256" key="1">
    <source>
        <dbReference type="ARBA" id="ARBA00004141"/>
    </source>
</evidence>
<dbReference type="InterPro" id="IPR004254">
    <property type="entry name" value="AdipoR/HlyIII-related"/>
</dbReference>
<organism evidence="8 9">
    <name type="scientific">Blepharisma stoltei</name>
    <dbReference type="NCBI Taxonomy" id="1481888"/>
    <lineage>
        <taxon>Eukaryota</taxon>
        <taxon>Sar</taxon>
        <taxon>Alveolata</taxon>
        <taxon>Ciliophora</taxon>
        <taxon>Postciliodesmatophora</taxon>
        <taxon>Heterotrichea</taxon>
        <taxon>Heterotrichida</taxon>
        <taxon>Blepharismidae</taxon>
        <taxon>Blepharisma</taxon>
    </lineage>
</organism>
<feature type="transmembrane region" description="Helical" evidence="7">
    <location>
        <begin position="289"/>
        <end position="311"/>
    </location>
</feature>
<keyword evidence="3 7" id="KW-0812">Transmembrane</keyword>
<sequence>MKIPEERIGSIDQEHEFLRDNDFIHKGYRLYFRSPKRILKSLFMIHNESVNVWTHLIGVILFIMFIYYTVTWFGISSSITNPHIIEDLKSTILSSYQVSVSTIHEIGSIAYKYEQSFQDKLIDLLHEAHSYGERLEHKITDIYADLQALNGTEKFYPLKEKLARLVKVIDSKELDWIDIYNPYPEYAIRHHLSRWPVVIFLVSAIMCLGCSTIFHLWKDYSHEACRTLARLDYAGISFLIAGSFYPAIYYPFYCHEKYIIMYLTGMTIASLIVFAVSMMPKFQKAELRWFRGTIFLVLGLLGVIPAVHLVYFEESHYFLTAFACYLMMAASYIVGVLIYIARVPERLYPGKFDNFGNSHNIWHCFVVAAAIWHYIGSLQAYHIRANMQMCPS</sequence>
<dbReference type="Proteomes" id="UP001162131">
    <property type="component" value="Unassembled WGS sequence"/>
</dbReference>
<comment type="subcellular location">
    <subcellularLocation>
        <location evidence="1">Membrane</location>
        <topology evidence="1">Multi-pass membrane protein</topology>
    </subcellularLocation>
</comment>
<gene>
    <name evidence="8" type="ORF">BSTOLATCC_MIC55654</name>
</gene>
<feature type="transmembrane region" description="Helical" evidence="7">
    <location>
        <begin position="50"/>
        <end position="70"/>
    </location>
</feature>
<dbReference type="GO" id="GO:0038023">
    <property type="term" value="F:signaling receptor activity"/>
    <property type="evidence" value="ECO:0007669"/>
    <property type="project" value="TreeGrafter"/>
</dbReference>
<accession>A0AAU9K399</accession>
<dbReference type="PANTHER" id="PTHR20855">
    <property type="entry name" value="ADIPOR/PROGESTIN RECEPTOR-RELATED"/>
    <property type="match status" value="1"/>
</dbReference>
<dbReference type="Pfam" id="PF03006">
    <property type="entry name" value="HlyIII"/>
    <property type="match status" value="2"/>
</dbReference>
<evidence type="ECO:0000256" key="7">
    <source>
        <dbReference type="SAM" id="Phobius"/>
    </source>
</evidence>
<protein>
    <submittedName>
        <fullName evidence="8">Uncharacterized protein</fullName>
    </submittedName>
</protein>